<name>A0A9J6D8B3_RHIMP</name>
<keyword evidence="1" id="KW-0805">Transcription regulation</keyword>
<reference evidence="6" key="1">
    <citation type="journal article" date="2020" name="Cell">
        <title>Large-Scale Comparative Analyses of Tick Genomes Elucidate Their Genetic Diversity and Vector Capacities.</title>
        <authorList>
            <consortium name="Tick Genome and Microbiome Consortium (TIGMIC)"/>
            <person name="Jia N."/>
            <person name="Wang J."/>
            <person name="Shi W."/>
            <person name="Du L."/>
            <person name="Sun Y."/>
            <person name="Zhan W."/>
            <person name="Jiang J.F."/>
            <person name="Wang Q."/>
            <person name="Zhang B."/>
            <person name="Ji P."/>
            <person name="Bell-Sakyi L."/>
            <person name="Cui X.M."/>
            <person name="Yuan T.T."/>
            <person name="Jiang B.G."/>
            <person name="Yang W.F."/>
            <person name="Lam T.T."/>
            <person name="Chang Q.C."/>
            <person name="Ding S.J."/>
            <person name="Wang X.J."/>
            <person name="Zhu J.G."/>
            <person name="Ruan X.D."/>
            <person name="Zhao L."/>
            <person name="Wei J.T."/>
            <person name="Ye R.Z."/>
            <person name="Que T.C."/>
            <person name="Du C.H."/>
            <person name="Zhou Y.H."/>
            <person name="Cheng J.X."/>
            <person name="Dai P.F."/>
            <person name="Guo W.B."/>
            <person name="Han X.H."/>
            <person name="Huang E.J."/>
            <person name="Li L.F."/>
            <person name="Wei W."/>
            <person name="Gao Y.C."/>
            <person name="Liu J.Z."/>
            <person name="Shao H.Z."/>
            <person name="Wang X."/>
            <person name="Wang C.C."/>
            <person name="Yang T.C."/>
            <person name="Huo Q.B."/>
            <person name="Li W."/>
            <person name="Chen H.Y."/>
            <person name="Chen S.E."/>
            <person name="Zhou L.G."/>
            <person name="Ni X.B."/>
            <person name="Tian J.H."/>
            <person name="Sheng Y."/>
            <person name="Liu T."/>
            <person name="Pan Y.S."/>
            <person name="Xia L.Y."/>
            <person name="Li J."/>
            <person name="Zhao F."/>
            <person name="Cao W.C."/>
        </authorList>
    </citation>
    <scope>NUCLEOTIDE SEQUENCE</scope>
    <source>
        <strain evidence="6">Rmic-2018</strain>
    </source>
</reference>
<feature type="compositionally biased region" description="Low complexity" evidence="4">
    <location>
        <begin position="75"/>
        <end position="86"/>
    </location>
</feature>
<gene>
    <name evidence="6" type="ORF">HPB51_026286</name>
</gene>
<dbReference type="SMART" id="SM00430">
    <property type="entry name" value="HOLI"/>
    <property type="match status" value="1"/>
</dbReference>
<evidence type="ECO:0000256" key="2">
    <source>
        <dbReference type="ARBA" id="ARBA00023163"/>
    </source>
</evidence>
<dbReference type="InterPro" id="IPR035500">
    <property type="entry name" value="NHR-like_dom_sf"/>
</dbReference>
<dbReference type="Proteomes" id="UP000821866">
    <property type="component" value="Chromosome 9"/>
</dbReference>
<dbReference type="InterPro" id="IPR050274">
    <property type="entry name" value="Nuclear_hormone_rcpt_NR2"/>
</dbReference>
<accession>A0A9J6D8B3</accession>
<dbReference type="AlphaFoldDB" id="A0A9J6D8B3"/>
<dbReference type="PRINTS" id="PR00398">
    <property type="entry name" value="STRDHORMONER"/>
</dbReference>
<feature type="compositionally biased region" description="Low complexity" evidence="4">
    <location>
        <begin position="37"/>
        <end position="49"/>
    </location>
</feature>
<reference evidence="6" key="2">
    <citation type="submission" date="2021-09" db="EMBL/GenBank/DDBJ databases">
        <authorList>
            <person name="Jia N."/>
            <person name="Wang J."/>
            <person name="Shi W."/>
            <person name="Du L."/>
            <person name="Sun Y."/>
            <person name="Zhan W."/>
            <person name="Jiang J."/>
            <person name="Wang Q."/>
            <person name="Zhang B."/>
            <person name="Ji P."/>
            <person name="Sakyi L.B."/>
            <person name="Cui X."/>
            <person name="Yuan T."/>
            <person name="Jiang B."/>
            <person name="Yang W."/>
            <person name="Lam T.T.-Y."/>
            <person name="Chang Q."/>
            <person name="Ding S."/>
            <person name="Wang X."/>
            <person name="Zhu J."/>
            <person name="Ruan X."/>
            <person name="Zhao L."/>
            <person name="Wei J."/>
            <person name="Que T."/>
            <person name="Du C."/>
            <person name="Cheng J."/>
            <person name="Dai P."/>
            <person name="Han X."/>
            <person name="Huang E."/>
            <person name="Gao Y."/>
            <person name="Liu J."/>
            <person name="Shao H."/>
            <person name="Ye R."/>
            <person name="Li L."/>
            <person name="Wei W."/>
            <person name="Wang X."/>
            <person name="Wang C."/>
            <person name="Huo Q."/>
            <person name="Li W."/>
            <person name="Guo W."/>
            <person name="Chen H."/>
            <person name="Chen S."/>
            <person name="Zhou L."/>
            <person name="Zhou L."/>
            <person name="Ni X."/>
            <person name="Tian J."/>
            <person name="Zhou Y."/>
            <person name="Sheng Y."/>
            <person name="Liu T."/>
            <person name="Pan Y."/>
            <person name="Xia L."/>
            <person name="Li J."/>
            <person name="Zhao F."/>
            <person name="Cao W."/>
        </authorList>
    </citation>
    <scope>NUCLEOTIDE SEQUENCE</scope>
    <source>
        <strain evidence="6">Rmic-2018</strain>
        <tissue evidence="6">Larvae</tissue>
    </source>
</reference>
<feature type="region of interest" description="Disordered" evidence="4">
    <location>
        <begin position="10"/>
        <end position="86"/>
    </location>
</feature>
<evidence type="ECO:0000256" key="3">
    <source>
        <dbReference type="ARBA" id="ARBA00023170"/>
    </source>
</evidence>
<sequence>MIIICSDAWSQAVQEERGPRKNKNKNRANVEGGGPGAAPTTRAARPPAANRGVSARIHQLLSINGGGTQLPPITLPTGTSATTTSPCGAQEAASVAVPTTGSMLLRPPLYMPPVPMAAAVDTPPSTSSSLFASARLLAGLDLGCNQGASDSGVSAFRRVLPHHRDVMVPPDLPPDAAVPMACAPSPDRLPQQRLSGGEEVLLHEVAAQVLLVALRRARANELFRTLPAGDQAAILDEAWPQLFLLQAAHWPLDVLLLMGHVAASVALGAELQSGVRQIQQAIAQCKALALDPIERTLLETILLCRKDCQRELCALGQVECLLEQSHLALQQYMRHTRPHSPARFGQALLVLPALRAVPHATLHELFLLRRQRLFA</sequence>
<keyword evidence="7" id="KW-1185">Reference proteome</keyword>
<dbReference type="VEuPathDB" id="VectorBase:LOC119178567"/>
<evidence type="ECO:0000313" key="6">
    <source>
        <dbReference type="EMBL" id="KAH8010234.1"/>
    </source>
</evidence>
<evidence type="ECO:0000313" key="7">
    <source>
        <dbReference type="Proteomes" id="UP000821866"/>
    </source>
</evidence>
<dbReference type="EMBL" id="JABSTU010000011">
    <property type="protein sequence ID" value="KAH8010234.1"/>
    <property type="molecule type" value="Genomic_DNA"/>
</dbReference>
<feature type="domain" description="NR LBD" evidence="5">
    <location>
        <begin position="167"/>
        <end position="375"/>
    </location>
</feature>
<keyword evidence="2" id="KW-0804">Transcription</keyword>
<keyword evidence="3" id="KW-0675">Receptor</keyword>
<evidence type="ECO:0000256" key="1">
    <source>
        <dbReference type="ARBA" id="ARBA00023015"/>
    </source>
</evidence>
<dbReference type="PANTHER" id="PTHR24083">
    <property type="entry name" value="NUCLEAR HORMONE RECEPTOR"/>
    <property type="match status" value="1"/>
</dbReference>
<dbReference type="InterPro" id="IPR001723">
    <property type="entry name" value="Nuclear_hrmn_rcpt"/>
</dbReference>
<dbReference type="Pfam" id="PF00104">
    <property type="entry name" value="Hormone_recep"/>
    <property type="match status" value="1"/>
</dbReference>
<evidence type="ECO:0000259" key="5">
    <source>
        <dbReference type="PROSITE" id="PS51843"/>
    </source>
</evidence>
<dbReference type="Gene3D" id="1.10.565.10">
    <property type="entry name" value="Retinoid X Receptor"/>
    <property type="match status" value="1"/>
</dbReference>
<evidence type="ECO:0000256" key="4">
    <source>
        <dbReference type="SAM" id="MobiDB-lite"/>
    </source>
</evidence>
<dbReference type="InterPro" id="IPR000536">
    <property type="entry name" value="Nucl_hrmn_rcpt_lig-bd"/>
</dbReference>
<dbReference type="SUPFAM" id="SSF48508">
    <property type="entry name" value="Nuclear receptor ligand-binding domain"/>
    <property type="match status" value="1"/>
</dbReference>
<comment type="caution">
    <text evidence="6">The sequence shown here is derived from an EMBL/GenBank/DDBJ whole genome shotgun (WGS) entry which is preliminary data.</text>
</comment>
<proteinExistence type="predicted"/>
<organism evidence="6 7">
    <name type="scientific">Rhipicephalus microplus</name>
    <name type="common">Cattle tick</name>
    <name type="synonym">Boophilus microplus</name>
    <dbReference type="NCBI Taxonomy" id="6941"/>
    <lineage>
        <taxon>Eukaryota</taxon>
        <taxon>Metazoa</taxon>
        <taxon>Ecdysozoa</taxon>
        <taxon>Arthropoda</taxon>
        <taxon>Chelicerata</taxon>
        <taxon>Arachnida</taxon>
        <taxon>Acari</taxon>
        <taxon>Parasitiformes</taxon>
        <taxon>Ixodida</taxon>
        <taxon>Ixodoidea</taxon>
        <taxon>Ixodidae</taxon>
        <taxon>Rhipicephalinae</taxon>
        <taxon>Rhipicephalus</taxon>
        <taxon>Boophilus</taxon>
    </lineage>
</organism>
<dbReference type="PROSITE" id="PS51843">
    <property type="entry name" value="NR_LBD"/>
    <property type="match status" value="1"/>
</dbReference>
<protein>
    <recommendedName>
        <fullName evidence="5">NR LBD domain-containing protein</fullName>
    </recommendedName>
</protein>